<dbReference type="SUPFAM" id="SSF53474">
    <property type="entry name" value="alpha/beta-Hydrolases"/>
    <property type="match status" value="1"/>
</dbReference>
<dbReference type="Pfam" id="PF11288">
    <property type="entry name" value="DUF3089"/>
    <property type="match status" value="1"/>
</dbReference>
<sequence>MKSNVTMKIAKNRFWNQWWVAYEQPTLAWACVFLLLLAVSCKSDSKDELVVAKVYVPEAPSYTDAHMWYIEQNDRGQGADVFYIPSTWEFDWYTPDCVISHWAAPSLPLHREHMMTEMTEVAQYMADGNNFYSPYYRHITLNTWATLNEDTIRRRYEAVAWKDVKNAFEHYLTHYNQGRPFILAGFSQGGKSVVELLKTLPEKHRAQLIAAYVLGYKVTPDDVQKAPWIKAAQGATDTGVTICYNSVSDVKYLKSVISAPNVICINPVNWKTDATPATLHDTITVTLSPEHKVLVLKGFDGSYLPNILNILNVGDYHGIEPWVYSENLRQNIQQRIRAHRQPTK</sequence>
<dbReference type="EMBL" id="WCLP01000036">
    <property type="protein sequence ID" value="KAB5280227.1"/>
    <property type="molecule type" value="Genomic_DNA"/>
</dbReference>
<dbReference type="InterPro" id="IPR029058">
    <property type="entry name" value="AB_hydrolase_fold"/>
</dbReference>
<name>A0A7J5L0T5_BACSE</name>
<evidence type="ECO:0000313" key="1">
    <source>
        <dbReference type="EMBL" id="KAB5280227.1"/>
    </source>
</evidence>
<comment type="caution">
    <text evidence="1">The sequence shown here is derived from an EMBL/GenBank/DDBJ whole genome shotgun (WGS) entry which is preliminary data.</text>
</comment>
<reference evidence="1 2" key="1">
    <citation type="journal article" date="2019" name="Nat. Med.">
        <title>A library of human gut bacterial isolates paired with longitudinal multiomics data enables mechanistic microbiome research.</title>
        <authorList>
            <person name="Poyet M."/>
            <person name="Groussin M."/>
            <person name="Gibbons S.M."/>
            <person name="Avila-Pacheco J."/>
            <person name="Jiang X."/>
            <person name="Kearney S.M."/>
            <person name="Perrotta A.R."/>
            <person name="Berdy B."/>
            <person name="Zhao S."/>
            <person name="Lieberman T.D."/>
            <person name="Swanson P.K."/>
            <person name="Smith M."/>
            <person name="Roesemann S."/>
            <person name="Alexander J.E."/>
            <person name="Rich S.A."/>
            <person name="Livny J."/>
            <person name="Vlamakis H."/>
            <person name="Clish C."/>
            <person name="Bullock K."/>
            <person name="Deik A."/>
            <person name="Scott J."/>
            <person name="Pierce K.A."/>
            <person name="Xavier R.J."/>
            <person name="Alm E.J."/>
        </authorList>
    </citation>
    <scope>NUCLEOTIDE SEQUENCE [LARGE SCALE GENOMIC DNA]</scope>
    <source>
        <strain evidence="1 2">BIOML-A17</strain>
    </source>
</reference>
<dbReference type="AlphaFoldDB" id="A0A7J5L0T5"/>
<proteinExistence type="predicted"/>
<evidence type="ECO:0000313" key="2">
    <source>
        <dbReference type="Proteomes" id="UP000440773"/>
    </source>
</evidence>
<dbReference type="InterPro" id="IPR021440">
    <property type="entry name" value="DUF3089"/>
</dbReference>
<protein>
    <submittedName>
        <fullName evidence="1">DUF3089 domain-containing protein</fullName>
    </submittedName>
</protein>
<dbReference type="Proteomes" id="UP000440773">
    <property type="component" value="Unassembled WGS sequence"/>
</dbReference>
<dbReference type="Gene3D" id="3.40.50.1820">
    <property type="entry name" value="alpha/beta hydrolase"/>
    <property type="match status" value="1"/>
</dbReference>
<accession>A0A7J5L0T5</accession>
<gene>
    <name evidence="1" type="ORF">F9962_13335</name>
</gene>
<organism evidence="1 2">
    <name type="scientific">Bacteroides stercoris</name>
    <dbReference type="NCBI Taxonomy" id="46506"/>
    <lineage>
        <taxon>Bacteria</taxon>
        <taxon>Pseudomonadati</taxon>
        <taxon>Bacteroidota</taxon>
        <taxon>Bacteroidia</taxon>
        <taxon>Bacteroidales</taxon>
        <taxon>Bacteroidaceae</taxon>
        <taxon>Bacteroides</taxon>
    </lineage>
</organism>